<gene>
    <name evidence="2" type="ORF">FD12_GL002332</name>
</gene>
<proteinExistence type="predicted"/>
<accession>A0ABR5PE16</accession>
<evidence type="ECO:0000313" key="3">
    <source>
        <dbReference type="Proteomes" id="UP000051977"/>
    </source>
</evidence>
<keyword evidence="3" id="KW-1185">Reference proteome</keyword>
<evidence type="ECO:0008006" key="4">
    <source>
        <dbReference type="Google" id="ProtNLM"/>
    </source>
</evidence>
<comment type="caution">
    <text evidence="2">The sequence shown here is derived from an EMBL/GenBank/DDBJ whole genome shotgun (WGS) entry which is preliminary data.</text>
</comment>
<name>A0ABR5PE16_9LACO</name>
<sequence>MAFLIILLLIVAFFCDYYKGAVRQTPLFYLLTFVEVGCEALAGGYIGWRIVNRFLK</sequence>
<dbReference type="EMBL" id="AZEI01000048">
    <property type="protein sequence ID" value="KRL16975.1"/>
    <property type="molecule type" value="Genomic_DNA"/>
</dbReference>
<dbReference type="Proteomes" id="UP000051977">
    <property type="component" value="Unassembled WGS sequence"/>
</dbReference>
<keyword evidence="1" id="KW-1133">Transmembrane helix</keyword>
<reference evidence="2 3" key="1">
    <citation type="journal article" date="2015" name="Genome Announc.">
        <title>Expanding the biotechnology potential of lactobacilli through comparative genomics of 213 strains and associated genera.</title>
        <authorList>
            <person name="Sun Z."/>
            <person name="Harris H.M."/>
            <person name="McCann A."/>
            <person name="Guo C."/>
            <person name="Argimon S."/>
            <person name="Zhang W."/>
            <person name="Yang X."/>
            <person name="Jeffery I.B."/>
            <person name="Cooney J.C."/>
            <person name="Kagawa T.F."/>
            <person name="Liu W."/>
            <person name="Song Y."/>
            <person name="Salvetti E."/>
            <person name="Wrobel A."/>
            <person name="Rasinkangas P."/>
            <person name="Parkhill J."/>
            <person name="Rea M.C."/>
            <person name="O'Sullivan O."/>
            <person name="Ritari J."/>
            <person name="Douillard F.P."/>
            <person name="Paul Ross R."/>
            <person name="Yang R."/>
            <person name="Briner A.E."/>
            <person name="Felis G.E."/>
            <person name="de Vos W.M."/>
            <person name="Barrangou R."/>
            <person name="Klaenhammer T.R."/>
            <person name="Caufield P.W."/>
            <person name="Cui Y."/>
            <person name="Zhang H."/>
            <person name="O'Toole P.W."/>
        </authorList>
    </citation>
    <scope>NUCLEOTIDE SEQUENCE [LARGE SCALE GENOMIC DNA]</scope>
    <source>
        <strain evidence="2 3">DSM 19907</strain>
    </source>
</reference>
<organism evidence="2 3">
    <name type="scientific">Lentilactobacillus rapi DSM 19907 = JCM 15042</name>
    <dbReference type="NCBI Taxonomy" id="1423795"/>
    <lineage>
        <taxon>Bacteria</taxon>
        <taxon>Bacillati</taxon>
        <taxon>Bacillota</taxon>
        <taxon>Bacilli</taxon>
        <taxon>Lactobacillales</taxon>
        <taxon>Lactobacillaceae</taxon>
        <taxon>Lentilactobacillus</taxon>
    </lineage>
</organism>
<keyword evidence="1" id="KW-0472">Membrane</keyword>
<keyword evidence="1" id="KW-0812">Transmembrane</keyword>
<evidence type="ECO:0000313" key="2">
    <source>
        <dbReference type="EMBL" id="KRL16975.1"/>
    </source>
</evidence>
<evidence type="ECO:0000256" key="1">
    <source>
        <dbReference type="SAM" id="Phobius"/>
    </source>
</evidence>
<feature type="transmembrane region" description="Helical" evidence="1">
    <location>
        <begin position="30"/>
        <end position="51"/>
    </location>
</feature>
<protein>
    <recommendedName>
        <fullName evidence="4">TMhelix containing protein</fullName>
    </recommendedName>
</protein>